<dbReference type="GO" id="GO:0005634">
    <property type="term" value="C:nucleus"/>
    <property type="evidence" value="ECO:0007669"/>
    <property type="project" value="UniProtKB-SubCell"/>
</dbReference>
<gene>
    <name evidence="7" type="ORF">Cni_G00417</name>
</gene>
<feature type="domain" description="Tify" evidence="6">
    <location>
        <begin position="93"/>
        <end position="127"/>
    </location>
</feature>
<sequence length="191" mass="21231">MFRARQPHAPRANSSSPPFPGISVFNPSPPPPPSTKSILNLQQYSEEAEDMAIGCDPELRLSLGTCGGDGSSNKHPTNPAKLSRAESLLKNSAPQHQQIMTIFYNGRVCAFEATEIQARAIISMAKKEMDDMITEKNRKQESMPQILNPTGLSMKRSLQRFLQKRKARITDVAPYIQNPKLLLFPIESQQA</sequence>
<evidence type="ECO:0000313" key="8">
    <source>
        <dbReference type="Proteomes" id="UP001327560"/>
    </source>
</evidence>
<comment type="function">
    <text evidence="4">Repressor of jasmonate responses.</text>
</comment>
<evidence type="ECO:0000256" key="3">
    <source>
        <dbReference type="ARBA" id="ARBA00022843"/>
    </source>
</evidence>
<dbReference type="Proteomes" id="UP001327560">
    <property type="component" value="Chromosome 1"/>
</dbReference>
<evidence type="ECO:0000256" key="1">
    <source>
        <dbReference type="ARBA" id="ARBA00008614"/>
    </source>
</evidence>
<comment type="subcellular location">
    <subcellularLocation>
        <location evidence="4">Nucleus</location>
    </subcellularLocation>
</comment>
<organism evidence="7 8">
    <name type="scientific">Canna indica</name>
    <name type="common">Indian-shot</name>
    <dbReference type="NCBI Taxonomy" id="4628"/>
    <lineage>
        <taxon>Eukaryota</taxon>
        <taxon>Viridiplantae</taxon>
        <taxon>Streptophyta</taxon>
        <taxon>Embryophyta</taxon>
        <taxon>Tracheophyta</taxon>
        <taxon>Spermatophyta</taxon>
        <taxon>Magnoliopsida</taxon>
        <taxon>Liliopsida</taxon>
        <taxon>Zingiberales</taxon>
        <taxon>Cannaceae</taxon>
        <taxon>Canna</taxon>
    </lineage>
</organism>
<comment type="similarity">
    <text evidence="1 4">Belongs to the TIFY/JAZ family.</text>
</comment>
<dbReference type="PANTHER" id="PTHR33077">
    <property type="entry name" value="PROTEIN TIFY 4A-RELATED-RELATED"/>
    <property type="match status" value="1"/>
</dbReference>
<keyword evidence="4" id="KW-0539">Nucleus</keyword>
<dbReference type="Pfam" id="PF09425">
    <property type="entry name" value="Jas_motif"/>
    <property type="match status" value="1"/>
</dbReference>
<dbReference type="PANTHER" id="PTHR33077:SF17">
    <property type="entry name" value="PROTEIN TIFY 5B"/>
    <property type="match status" value="1"/>
</dbReference>
<dbReference type="SMART" id="SM00979">
    <property type="entry name" value="TIFY"/>
    <property type="match status" value="1"/>
</dbReference>
<dbReference type="GO" id="GO:2000022">
    <property type="term" value="P:regulation of jasmonic acid mediated signaling pathway"/>
    <property type="evidence" value="ECO:0007669"/>
    <property type="project" value="UniProtKB-UniRule"/>
</dbReference>
<dbReference type="InterPro" id="IPR010399">
    <property type="entry name" value="Tify_dom"/>
</dbReference>
<accession>A0AAQ3JL97</accession>
<dbReference type="GO" id="GO:0031347">
    <property type="term" value="P:regulation of defense response"/>
    <property type="evidence" value="ECO:0007669"/>
    <property type="project" value="UniProtKB-UniRule"/>
</dbReference>
<comment type="domain">
    <text evidence="4">The jas domain is required for interaction with COI1.</text>
</comment>
<protein>
    <recommendedName>
        <fullName evidence="4">Protein TIFY</fullName>
    </recommendedName>
    <alternativeName>
        <fullName evidence="4">Jasmonate ZIM domain-containing protein</fullName>
    </alternativeName>
</protein>
<evidence type="ECO:0000256" key="2">
    <source>
        <dbReference type="ARBA" id="ARBA00022819"/>
    </source>
</evidence>
<proteinExistence type="inferred from homology"/>
<name>A0AAQ3JL97_9LILI</name>
<dbReference type="GO" id="GO:0009611">
    <property type="term" value="P:response to wounding"/>
    <property type="evidence" value="ECO:0007669"/>
    <property type="project" value="UniProtKB-UniRule"/>
</dbReference>
<evidence type="ECO:0000313" key="7">
    <source>
        <dbReference type="EMBL" id="WOK91726.1"/>
    </source>
</evidence>
<keyword evidence="3" id="KW-0832">Ubl conjugation</keyword>
<reference evidence="7 8" key="1">
    <citation type="submission" date="2023-10" db="EMBL/GenBank/DDBJ databases">
        <title>Chromosome-scale genome assembly provides insights into flower coloration mechanisms of Canna indica.</title>
        <authorList>
            <person name="Li C."/>
        </authorList>
    </citation>
    <scope>NUCLEOTIDE SEQUENCE [LARGE SCALE GENOMIC DNA]</scope>
    <source>
        <tissue evidence="7">Flower</tissue>
    </source>
</reference>
<dbReference type="AlphaFoldDB" id="A0AAQ3JL97"/>
<dbReference type="InterPro" id="IPR018467">
    <property type="entry name" value="CCT_CS"/>
</dbReference>
<feature type="region of interest" description="Disordered" evidence="5">
    <location>
        <begin position="1"/>
        <end position="38"/>
    </location>
</feature>
<evidence type="ECO:0000259" key="6">
    <source>
        <dbReference type="PROSITE" id="PS51320"/>
    </source>
</evidence>
<dbReference type="PROSITE" id="PS51320">
    <property type="entry name" value="TIFY"/>
    <property type="match status" value="1"/>
</dbReference>
<dbReference type="InterPro" id="IPR040390">
    <property type="entry name" value="TIFY/JAZ"/>
</dbReference>
<dbReference type="Pfam" id="PF06200">
    <property type="entry name" value="tify"/>
    <property type="match status" value="1"/>
</dbReference>
<keyword evidence="2 4" id="KW-1184">Jasmonic acid signaling pathway</keyword>
<dbReference type="EMBL" id="CP136890">
    <property type="protein sequence ID" value="WOK91726.1"/>
    <property type="molecule type" value="Genomic_DNA"/>
</dbReference>
<evidence type="ECO:0000256" key="4">
    <source>
        <dbReference type="RuleBase" id="RU369065"/>
    </source>
</evidence>
<keyword evidence="8" id="KW-1185">Reference proteome</keyword>
<evidence type="ECO:0000256" key="5">
    <source>
        <dbReference type="SAM" id="MobiDB-lite"/>
    </source>
</evidence>